<evidence type="ECO:0000259" key="2">
    <source>
        <dbReference type="Pfam" id="PF21047"/>
    </source>
</evidence>
<feature type="domain" description="MROH2B-like HEAT-repeats" evidence="3">
    <location>
        <begin position="312"/>
        <end position="807"/>
    </location>
</feature>
<keyword evidence="1" id="KW-0677">Repeat</keyword>
<reference evidence="6" key="1">
    <citation type="submission" date="2025-05" db="UniProtKB">
        <authorList>
            <consortium name="RefSeq"/>
        </authorList>
    </citation>
    <scope>NUCLEOTIDE SEQUENCE [LARGE SCALE GENOMIC DNA]</scope>
</reference>
<sequence length="1529" mass="171228">MKRFLFFRGCLPKATSRVSPAEPEDGGRGTESLPAAISTLAASVASLLSRLQEDEGNRVETYRTLGRLLQEDGDNLESHLLRRLITLASRDMRVVQGATDELQRAASDILVSLAQSHFLLVMDELQSHLKPVEKIPEESVFITLSKLATSHALSCIPFVETTWDAMLIMLNRAHNSRIKQAVCGVLETWSKAVTLYFQDWAKCSFPRMAKAQFCDRTFPLYCYVTRNWLTCEEEELKQAVIRAVAAMMGLLLHKEEYQEHVGRQLCWLLGQYEEVQDTSHVTKLSDGTKQHSIDHKTELSYCMLLLATSIRKEMRLIVKAVGSVFGDHRSKVKAAVLSFIKELFSSGVENCSAWAMVAYVFTEFSRATSRLKTRNLSEREVLEESTLQTLCLQVLHSLDVSVSGMVRLLWPRLLQYVVPAQYTGTLIPLSRCLRALTERQERAEGHKEEPSYLGYQERAKLPTPQALLVRLLSLARFPYEGGGYGVAALQLLQALHKEIHRAVGIAWRVQIPSLLQYLEGKDESSLDCAEWECLLLKFLRTSLETIGNQTWIVHLNVELTQQMAKHPNLSKEKSFLYKAVGTALAASQNVSYVQEQMQKYLERISSLEASEREGPISVLACSAESHLDLALTAVQEFDAAERESRLSRVLTFQEENQKAKRAKMCAPLMLAYSQIALHAPKHLLCSRVETVIVENILRQYRSSPQDVELKLALIQSVTEVSCAIRGASNAKSFNFSAKRVLLAILLDLVEQEPMGCLASPVRCKAILALEHLSKIKPSLTREENCHLLRQCSQSLIALPPLEQTKEEGQAAKDAQHGQLLETWLHSEKEWERERALQVCTQLMKAYAERFADTGESTFAQLGYLIGVLGPLSCDSLVTSRQWALSCISCLLSTQAELMHMKKEEMKHFCDELSATDAESLLKTSSKIAKVACQYFPLEQARDFMKAVSGSMLSFSPTCANAAGKWMRIFLEQRGREILPEVPQVLAVIYDHLPACQQDNLKESLFDAVSVLACYHPEAVTNSLLQRHLPMDNDTAELWRTLGRSCFAIQVLQLLAERLERAETSSSSSSRNCPEDAVKNKEAALEPLTATCAIFELVSALQTQKAVSFLLPWLFPTLMKQISDTLGKEMPSSPGRVEEKLVHVVRGEDSHPCRLSIKALDIVLCKCIDEKWTGILRKRRTWAFLENPQTHHEGMCLLTSVLLRAGVITLAVVNAIFPWLDSPAANLRTTATSFFAELMKHQFLQETKLLQPVLSALLDKSQDASSTVRQMAARGLGNLASGAPEKLRKHKTAIVEVLLGATKDVTSSHITAESLSALAKVVAELKEKGLGITFRDIALYTTTFFDADEAVVRSSAFTLYGILVSSAQRKWRSFLREEVKTTWARILLHLRDPDPGVYNACRSTFLLCTPLLGLRKLQAHVALNTEKSAEELQETVCSHLARNSSELLDSLYDALLTHFWSLRWGTRTAAVKVTGVILENADARWLRKHNMSLLSAILQLMQEDQHPSVQQAAAQVLGDNWPELRNDQSN</sequence>
<accession>A0ABM4DYY2</accession>
<dbReference type="InterPro" id="IPR048465">
    <property type="entry name" value="Maestro-like_HEAT"/>
</dbReference>
<feature type="domain" description="Maestro/Maestro-like HEAT-repeats" evidence="5">
    <location>
        <begin position="1252"/>
        <end position="1516"/>
    </location>
</feature>
<reference evidence="7" key="2">
    <citation type="submission" date="2025-08" db="UniProtKB">
        <authorList>
            <consortium name="RefSeq"/>
        </authorList>
    </citation>
    <scope>IDENTIFICATION</scope>
    <source>
        <tissue evidence="7">Blood</tissue>
    </source>
</reference>
<keyword evidence="6" id="KW-1185">Reference proteome</keyword>
<dbReference type="Proteomes" id="UP001652627">
    <property type="component" value="Chromosome 1"/>
</dbReference>
<proteinExistence type="predicted"/>
<dbReference type="RefSeq" id="XP_067145724.1">
    <property type="nucleotide sequence ID" value="XM_067289623.1"/>
</dbReference>
<dbReference type="Pfam" id="PF23221">
    <property type="entry name" value="HEAT_MROH2B_1st"/>
    <property type="match status" value="1"/>
</dbReference>
<dbReference type="SUPFAM" id="SSF48371">
    <property type="entry name" value="ARM repeat"/>
    <property type="match status" value="2"/>
</dbReference>
<dbReference type="InterPro" id="IPR016024">
    <property type="entry name" value="ARM-type_fold"/>
</dbReference>
<gene>
    <name evidence="7" type="primary">LOC136991107</name>
</gene>
<evidence type="ECO:0000259" key="3">
    <source>
        <dbReference type="Pfam" id="PF23210"/>
    </source>
</evidence>
<evidence type="ECO:0000313" key="6">
    <source>
        <dbReference type="Proteomes" id="UP001652627"/>
    </source>
</evidence>
<dbReference type="GeneID" id="136991107"/>
<name>A0ABM4DYY2_9AVES</name>
<dbReference type="Pfam" id="PF21047">
    <property type="entry name" value="HEAT_Maestro"/>
    <property type="match status" value="1"/>
</dbReference>
<dbReference type="InterPro" id="IPR056282">
    <property type="entry name" value="MROH2B-like_N_HEAT"/>
</dbReference>
<dbReference type="Gene3D" id="1.25.10.10">
    <property type="entry name" value="Leucine-rich Repeat Variant"/>
    <property type="match status" value="3"/>
</dbReference>
<dbReference type="Pfam" id="PF23210">
    <property type="entry name" value="HEAT_Maestro_2"/>
    <property type="match status" value="1"/>
</dbReference>
<dbReference type="InterPro" id="IPR055408">
    <property type="entry name" value="HEAT_MROH2B-like"/>
</dbReference>
<protein>
    <submittedName>
        <fullName evidence="7">Maestro heat-like repeat-containing protein family member 2B</fullName>
    </submittedName>
</protein>
<feature type="domain" description="MROH2B-like N-terminal HEAT-repeats" evidence="4">
    <location>
        <begin position="52"/>
        <end position="248"/>
    </location>
</feature>
<evidence type="ECO:0000259" key="4">
    <source>
        <dbReference type="Pfam" id="PF23221"/>
    </source>
</evidence>
<evidence type="ECO:0000256" key="1">
    <source>
        <dbReference type="ARBA" id="ARBA00022737"/>
    </source>
</evidence>
<dbReference type="Pfam" id="PF23227">
    <property type="entry name" value="HEAT_MROH2B_C"/>
    <property type="match status" value="1"/>
</dbReference>
<dbReference type="InterPro" id="IPR055406">
    <property type="entry name" value="HEAT_Maestro"/>
</dbReference>
<dbReference type="InterPro" id="IPR045206">
    <property type="entry name" value="Maestro_heat-like_prot"/>
</dbReference>
<evidence type="ECO:0000313" key="7">
    <source>
        <dbReference type="RefSeq" id="XP_067145724.1"/>
    </source>
</evidence>
<dbReference type="InterPro" id="IPR011989">
    <property type="entry name" value="ARM-like"/>
</dbReference>
<dbReference type="PANTHER" id="PTHR23120:SF22">
    <property type="entry name" value="MAESTRO HEAT-LIKE REPEAT-CONTAINING PROTEIN FAMILY MEMBER 2B"/>
    <property type="match status" value="1"/>
</dbReference>
<dbReference type="PANTHER" id="PTHR23120">
    <property type="entry name" value="MAESTRO-RELATED HEAT DOMAIN-CONTAINING"/>
    <property type="match status" value="1"/>
</dbReference>
<feature type="domain" description="Maestro-like HEAT-repeats" evidence="2">
    <location>
        <begin position="830"/>
        <end position="1043"/>
    </location>
</feature>
<evidence type="ECO:0000259" key="5">
    <source>
        <dbReference type="Pfam" id="PF23227"/>
    </source>
</evidence>
<organism evidence="6 7">
    <name type="scientific">Apteryx mantelli</name>
    <name type="common">North Island brown kiwi</name>
    <dbReference type="NCBI Taxonomy" id="2696672"/>
    <lineage>
        <taxon>Eukaryota</taxon>
        <taxon>Metazoa</taxon>
        <taxon>Chordata</taxon>
        <taxon>Craniata</taxon>
        <taxon>Vertebrata</taxon>
        <taxon>Euteleostomi</taxon>
        <taxon>Archelosauria</taxon>
        <taxon>Archosauria</taxon>
        <taxon>Dinosauria</taxon>
        <taxon>Saurischia</taxon>
        <taxon>Theropoda</taxon>
        <taxon>Coelurosauria</taxon>
        <taxon>Aves</taxon>
        <taxon>Palaeognathae</taxon>
        <taxon>Apterygiformes</taxon>
        <taxon>Apterygidae</taxon>
        <taxon>Apteryx</taxon>
    </lineage>
</organism>